<dbReference type="eggNOG" id="COG3806">
    <property type="taxonomic scope" value="Bacteria"/>
</dbReference>
<feature type="transmembrane region" description="Helical" evidence="3">
    <location>
        <begin position="241"/>
        <end position="262"/>
    </location>
</feature>
<evidence type="ECO:0000259" key="4">
    <source>
        <dbReference type="Pfam" id="PF13490"/>
    </source>
</evidence>
<feature type="transmembrane region" description="Helical" evidence="3">
    <location>
        <begin position="85"/>
        <end position="107"/>
    </location>
</feature>
<keyword evidence="3" id="KW-1133">Transmembrane helix</keyword>
<evidence type="ECO:0000313" key="6">
    <source>
        <dbReference type="Proteomes" id="UP000028492"/>
    </source>
</evidence>
<keyword evidence="2" id="KW-0804">Transcription</keyword>
<evidence type="ECO:0000256" key="3">
    <source>
        <dbReference type="SAM" id="Phobius"/>
    </source>
</evidence>
<dbReference type="InterPro" id="IPR041916">
    <property type="entry name" value="Anti_sigma_zinc_sf"/>
</dbReference>
<dbReference type="EMBL" id="CP008953">
    <property type="protein sequence ID" value="AIG73748.1"/>
    <property type="molecule type" value="Genomic_DNA"/>
</dbReference>
<proteinExistence type="predicted"/>
<keyword evidence="6" id="KW-1185">Reference proteome</keyword>
<dbReference type="RefSeq" id="WP_038508264.1">
    <property type="nucleotide sequence ID" value="NZ_CP008953.1"/>
</dbReference>
<protein>
    <recommendedName>
        <fullName evidence="4">Putative zinc-finger domain-containing protein</fullName>
    </recommendedName>
</protein>
<evidence type="ECO:0000313" key="5">
    <source>
        <dbReference type="EMBL" id="AIG73748.1"/>
    </source>
</evidence>
<dbReference type="Pfam" id="PF13490">
    <property type="entry name" value="zf-HC2"/>
    <property type="match status" value="1"/>
</dbReference>
<evidence type="ECO:0000256" key="2">
    <source>
        <dbReference type="ARBA" id="ARBA00023163"/>
    </source>
</evidence>
<gene>
    <name evidence="5" type="ORF">AJAP_04125</name>
</gene>
<dbReference type="KEGG" id="aja:AJAP_04125"/>
<feature type="transmembrane region" description="Helical" evidence="3">
    <location>
        <begin position="119"/>
        <end position="138"/>
    </location>
</feature>
<dbReference type="AlphaFoldDB" id="A0A075ULI9"/>
<accession>A0A075ULI9</accession>
<feature type="transmembrane region" description="Helical" evidence="3">
    <location>
        <begin position="159"/>
        <end position="180"/>
    </location>
</feature>
<dbReference type="STRING" id="208439.AJAP_04125"/>
<keyword evidence="1" id="KW-0805">Transcription regulation</keyword>
<dbReference type="InterPro" id="IPR027383">
    <property type="entry name" value="Znf_put"/>
</dbReference>
<dbReference type="Gene3D" id="1.10.10.1320">
    <property type="entry name" value="Anti-sigma factor, zinc-finger domain"/>
    <property type="match status" value="1"/>
</dbReference>
<keyword evidence="3" id="KW-0812">Transmembrane</keyword>
<dbReference type="Proteomes" id="UP000028492">
    <property type="component" value="Chromosome"/>
</dbReference>
<reference evidence="5 6" key="1">
    <citation type="journal article" date="2014" name="J. Biotechnol.">
        <title>Complete genome sequence of the actinobacterium Amycolatopsis japonica MG417-CF17(T) (=DSM 44213T) producing (S,S)-N,N'-ethylenediaminedisuccinic acid.</title>
        <authorList>
            <person name="Stegmann E."/>
            <person name="Albersmeier A."/>
            <person name="Spohn M."/>
            <person name="Gert H."/>
            <person name="Weber T."/>
            <person name="Wohlleben W."/>
            <person name="Kalinowski J."/>
            <person name="Ruckert C."/>
        </authorList>
    </citation>
    <scope>NUCLEOTIDE SEQUENCE [LARGE SCALE GENOMIC DNA]</scope>
    <source>
        <strain evidence="6">MG417-CF17 (DSM 44213)</strain>
    </source>
</reference>
<dbReference type="HOGENOM" id="CLU_061391_0_0_11"/>
<feature type="transmembrane region" description="Helical" evidence="3">
    <location>
        <begin position="200"/>
        <end position="229"/>
    </location>
</feature>
<feature type="domain" description="Putative zinc-finger" evidence="4">
    <location>
        <begin position="18"/>
        <end position="40"/>
    </location>
</feature>
<sequence length="271" mass="28335">MNKEHVSEQLLAGYVLGDDGLAGDEVWAVEAHLESCAECRGRLSALSLPSVSALVDDVWAGLGPKLAEAGPSPMRRRWAGRLHTWVTPVMLPWLVMILLIPAIGVLLDGVGFTGSKGYSFVQLFSPVLPVLGVAVSWAKGLDPAYELVTSTPRAGLYLLLRRTTAVLAVVLPIQALSSWLGGGGFGLGLLPSLAFTTGTLALGGLIGVVRAAYVLAGVWVAVILAPAVASQGRATALEPRLLPVWGAIFAVTAVVVVLRRSVFGLLTGSER</sequence>
<name>A0A075ULI9_9PSEU</name>
<organism evidence="5 6">
    <name type="scientific">Amycolatopsis japonica</name>
    <dbReference type="NCBI Taxonomy" id="208439"/>
    <lineage>
        <taxon>Bacteria</taxon>
        <taxon>Bacillati</taxon>
        <taxon>Actinomycetota</taxon>
        <taxon>Actinomycetes</taxon>
        <taxon>Pseudonocardiales</taxon>
        <taxon>Pseudonocardiaceae</taxon>
        <taxon>Amycolatopsis</taxon>
        <taxon>Amycolatopsis japonica group</taxon>
    </lineage>
</organism>
<evidence type="ECO:0000256" key="1">
    <source>
        <dbReference type="ARBA" id="ARBA00023015"/>
    </source>
</evidence>
<keyword evidence="3" id="KW-0472">Membrane</keyword>